<gene>
    <name evidence="1" type="ORF">phytr_1930</name>
</gene>
<accession>A0A2P1P7A6</accession>
<dbReference type="EMBL" id="CP027845">
    <property type="protein sequence ID" value="AVP87151.1"/>
    <property type="molecule type" value="Genomic_DNA"/>
</dbReference>
<dbReference type="Proteomes" id="UP000241762">
    <property type="component" value="Chromosome"/>
</dbReference>
<organism evidence="1 2">
    <name type="scientific">Candidatus Phycorickettsia trachydisci</name>
    <dbReference type="NCBI Taxonomy" id="2115978"/>
    <lineage>
        <taxon>Bacteria</taxon>
        <taxon>Pseudomonadati</taxon>
        <taxon>Pseudomonadota</taxon>
        <taxon>Alphaproteobacteria</taxon>
        <taxon>Rickettsiales</taxon>
        <taxon>Rickettsiaceae</taxon>
        <taxon>Candidatus Phycorickettsia</taxon>
    </lineage>
</organism>
<keyword evidence="2" id="KW-1185">Reference proteome</keyword>
<proteinExistence type="predicted"/>
<protein>
    <submittedName>
        <fullName evidence="1">Uncharacterized protein</fullName>
    </submittedName>
</protein>
<evidence type="ECO:0000313" key="2">
    <source>
        <dbReference type="Proteomes" id="UP000241762"/>
    </source>
</evidence>
<dbReference type="AlphaFoldDB" id="A0A2P1P7A6"/>
<dbReference type="KEGG" id="ptc:phytr_1930"/>
<sequence>MTGISLYFSAQLSAGILAADSNSFFTSCCLYCCFSLLIPNKLIVTMTMSKSHLDLKKSFLNILLRYNNLFILDDTDYIHNLIETSRLPSIHQQQELNVKNAIIEKYESDSNFISISLFSEIRAL</sequence>
<reference evidence="1 2" key="1">
    <citation type="submission" date="2018-03" db="EMBL/GenBank/DDBJ databases">
        <title>A gene transfer event suggests a long-term partnership between eustigmatophyte algae and a novel lineage of endosymbiotic bacteria.</title>
        <authorList>
            <person name="Yurchenko T."/>
            <person name="Sevcikova T."/>
            <person name="Pribyl P."/>
            <person name="El Karkouri K."/>
            <person name="Klimes V."/>
            <person name="Amaral R."/>
            <person name="Zbrankova V."/>
            <person name="Kim E."/>
            <person name="Raoult D."/>
            <person name="Santos L.M.A."/>
            <person name="Elias M."/>
        </authorList>
    </citation>
    <scope>NUCLEOTIDE SEQUENCE [LARGE SCALE GENOMIC DNA]</scope>
    <source>
        <strain evidence="1">CCALA 838</strain>
    </source>
</reference>
<name>A0A2P1P7A6_9RICK</name>
<evidence type="ECO:0000313" key="1">
    <source>
        <dbReference type="EMBL" id="AVP87151.1"/>
    </source>
</evidence>